<name>A0A1I5I096_9PSEU</name>
<gene>
    <name evidence="4" type="ORF">SAMN05421854_102192</name>
</gene>
<dbReference type="Pfam" id="PF00248">
    <property type="entry name" value="Aldo_ket_red"/>
    <property type="match status" value="1"/>
</dbReference>
<dbReference type="PANTHER" id="PTHR43625">
    <property type="entry name" value="AFLATOXIN B1 ALDEHYDE REDUCTASE"/>
    <property type="match status" value="1"/>
</dbReference>
<dbReference type="InterPro" id="IPR050791">
    <property type="entry name" value="Aldo-Keto_reductase"/>
</dbReference>
<dbReference type="InterPro" id="IPR020471">
    <property type="entry name" value="AKR"/>
</dbReference>
<dbReference type="SUPFAM" id="SSF51430">
    <property type="entry name" value="NAD(P)-linked oxidoreductase"/>
    <property type="match status" value="1"/>
</dbReference>
<feature type="compositionally biased region" description="Gly residues" evidence="2">
    <location>
        <begin position="38"/>
        <end position="49"/>
    </location>
</feature>
<accession>A0A1I5I096</accession>
<dbReference type="PANTHER" id="PTHR43625:SF40">
    <property type="entry name" value="ALDO-KETO REDUCTASE YAKC [NADP(+)]"/>
    <property type="match status" value="1"/>
</dbReference>
<evidence type="ECO:0000313" key="5">
    <source>
        <dbReference type="Proteomes" id="UP000199137"/>
    </source>
</evidence>
<feature type="region of interest" description="Disordered" evidence="2">
    <location>
        <begin position="31"/>
        <end position="53"/>
    </location>
</feature>
<reference evidence="4 5" key="1">
    <citation type="submission" date="2016-10" db="EMBL/GenBank/DDBJ databases">
        <authorList>
            <person name="de Groot N.N."/>
        </authorList>
    </citation>
    <scope>NUCLEOTIDE SEQUENCE [LARGE SCALE GENOMIC DNA]</scope>
    <source>
        <strain evidence="4 5">DSM 44637</strain>
    </source>
</reference>
<dbReference type="NCBIfam" id="NF007695">
    <property type="entry name" value="PRK10376.1"/>
    <property type="match status" value="1"/>
</dbReference>
<dbReference type="InterPro" id="IPR036812">
    <property type="entry name" value="NAD(P)_OxRdtase_dom_sf"/>
</dbReference>
<evidence type="ECO:0000256" key="1">
    <source>
        <dbReference type="ARBA" id="ARBA00023002"/>
    </source>
</evidence>
<feature type="domain" description="NADP-dependent oxidoreductase" evidence="3">
    <location>
        <begin position="70"/>
        <end position="338"/>
    </location>
</feature>
<sequence length="340" mass="35869">MSMVYQIIGWLSREPGPDTPRTEGYWPRRAARRTMDGSRGGTGAAGKKGGTLTDNLPGGTFTLAGHTVARLGYGAMQLAGPGVFGPPNDRDEALAVLRTAVELGVNHIDTADFYGPHVTNELLREALAPYDGLRIVTKVGAVRDDKGGWIHERSPEQLRDQVESNLRNLGVEALDVVNLRVGGGPDGHSPVPGSLAEPFGALAELRQQGKIKELGVSVVDAEQVAEAQSIAPVATVQNWYNVAHRGDEKLIESLAAQGISYVPFWPLGGFSPLQSATLDNVAARLGASPKAVALAWLLHQSPNILLIPGTSSVAHLRENVAAGDLELPADAVAELDTIAG</sequence>
<dbReference type="Gene3D" id="3.20.20.100">
    <property type="entry name" value="NADP-dependent oxidoreductase domain"/>
    <property type="match status" value="1"/>
</dbReference>
<dbReference type="PRINTS" id="PR00069">
    <property type="entry name" value="ALDKETRDTASE"/>
</dbReference>
<protein>
    <submittedName>
        <fullName evidence="4">Predicted oxidoreductase</fullName>
    </submittedName>
</protein>
<dbReference type="AlphaFoldDB" id="A0A1I5I096"/>
<proteinExistence type="predicted"/>
<organism evidence="4 5">
    <name type="scientific">Amycolatopsis rubida</name>
    <dbReference type="NCBI Taxonomy" id="112413"/>
    <lineage>
        <taxon>Bacteria</taxon>
        <taxon>Bacillati</taxon>
        <taxon>Actinomycetota</taxon>
        <taxon>Actinomycetes</taxon>
        <taxon>Pseudonocardiales</taxon>
        <taxon>Pseudonocardiaceae</taxon>
        <taxon>Amycolatopsis</taxon>
    </lineage>
</organism>
<dbReference type="STRING" id="112413.SAMN05421854_102192"/>
<evidence type="ECO:0000259" key="3">
    <source>
        <dbReference type="Pfam" id="PF00248"/>
    </source>
</evidence>
<keyword evidence="1" id="KW-0560">Oxidoreductase</keyword>
<dbReference type="EMBL" id="FOWC01000002">
    <property type="protein sequence ID" value="SFO53937.1"/>
    <property type="molecule type" value="Genomic_DNA"/>
</dbReference>
<dbReference type="GO" id="GO:0005737">
    <property type="term" value="C:cytoplasm"/>
    <property type="evidence" value="ECO:0007669"/>
    <property type="project" value="TreeGrafter"/>
</dbReference>
<evidence type="ECO:0000313" key="4">
    <source>
        <dbReference type="EMBL" id="SFO53937.1"/>
    </source>
</evidence>
<dbReference type="InterPro" id="IPR023210">
    <property type="entry name" value="NADP_OxRdtase_dom"/>
</dbReference>
<dbReference type="Proteomes" id="UP000199137">
    <property type="component" value="Unassembled WGS sequence"/>
</dbReference>
<dbReference type="CDD" id="cd19088">
    <property type="entry name" value="AKR_AKR13B1"/>
    <property type="match status" value="1"/>
</dbReference>
<evidence type="ECO:0000256" key="2">
    <source>
        <dbReference type="SAM" id="MobiDB-lite"/>
    </source>
</evidence>
<dbReference type="GO" id="GO:0016491">
    <property type="term" value="F:oxidoreductase activity"/>
    <property type="evidence" value="ECO:0007669"/>
    <property type="project" value="UniProtKB-KW"/>
</dbReference>